<dbReference type="Proteomes" id="UP000184480">
    <property type="component" value="Unassembled WGS sequence"/>
</dbReference>
<feature type="region of interest" description="Disordered" evidence="1">
    <location>
        <begin position="23"/>
        <end position="42"/>
    </location>
</feature>
<name>A0A1M5IEA7_9BACT</name>
<evidence type="ECO:0000313" key="3">
    <source>
        <dbReference type="Proteomes" id="UP000184480"/>
    </source>
</evidence>
<evidence type="ECO:0000256" key="1">
    <source>
        <dbReference type="SAM" id="MobiDB-lite"/>
    </source>
</evidence>
<evidence type="ECO:0000313" key="2">
    <source>
        <dbReference type="EMBL" id="SHG26240.1"/>
    </source>
</evidence>
<organism evidence="2 3">
    <name type="scientific">Dysgonomonas macrotermitis</name>
    <dbReference type="NCBI Taxonomy" id="1346286"/>
    <lineage>
        <taxon>Bacteria</taxon>
        <taxon>Pseudomonadati</taxon>
        <taxon>Bacteroidota</taxon>
        <taxon>Bacteroidia</taxon>
        <taxon>Bacteroidales</taxon>
        <taxon>Dysgonomonadaceae</taxon>
        <taxon>Dysgonomonas</taxon>
    </lineage>
</organism>
<keyword evidence="3" id="KW-1185">Reference proteome</keyword>
<sequence>MMALKNIVIILSLLVLVSCYGQTEKAQTKSPPEQQQNENSLEERYDHIETFFHQDLKVVAKNGK</sequence>
<dbReference type="STRING" id="1346286.SAMN05444362_11940"/>
<dbReference type="AlphaFoldDB" id="A0A1M5IEA7"/>
<dbReference type="EMBL" id="FQUC01000019">
    <property type="protein sequence ID" value="SHG26240.1"/>
    <property type="molecule type" value="Genomic_DNA"/>
</dbReference>
<feature type="compositionally biased region" description="Polar residues" evidence="1">
    <location>
        <begin position="23"/>
        <end position="39"/>
    </location>
</feature>
<protein>
    <submittedName>
        <fullName evidence="2">Uncharacterized protein</fullName>
    </submittedName>
</protein>
<proteinExistence type="predicted"/>
<reference evidence="3" key="1">
    <citation type="submission" date="2016-11" db="EMBL/GenBank/DDBJ databases">
        <authorList>
            <person name="Varghese N."/>
            <person name="Submissions S."/>
        </authorList>
    </citation>
    <scope>NUCLEOTIDE SEQUENCE [LARGE SCALE GENOMIC DNA]</scope>
    <source>
        <strain evidence="3">DSM 27370</strain>
    </source>
</reference>
<dbReference type="PROSITE" id="PS51257">
    <property type="entry name" value="PROKAR_LIPOPROTEIN"/>
    <property type="match status" value="1"/>
</dbReference>
<accession>A0A1M5IEA7</accession>
<gene>
    <name evidence="2" type="ORF">SAMN05444362_11940</name>
</gene>